<dbReference type="PANTHER" id="PTHR43775">
    <property type="entry name" value="FATTY ACID SYNTHASE"/>
    <property type="match status" value="1"/>
</dbReference>
<dbReference type="PROSITE" id="PS52004">
    <property type="entry name" value="KS3_2"/>
    <property type="match status" value="1"/>
</dbReference>
<evidence type="ECO:0000259" key="6">
    <source>
        <dbReference type="PROSITE" id="PS52004"/>
    </source>
</evidence>
<dbReference type="Proteomes" id="UP000269199">
    <property type="component" value="Chromosome"/>
</dbReference>
<dbReference type="InterPro" id="IPR018201">
    <property type="entry name" value="Ketoacyl_synth_AS"/>
</dbReference>
<dbReference type="Gene3D" id="3.40.47.10">
    <property type="match status" value="1"/>
</dbReference>
<dbReference type="InterPro" id="IPR014043">
    <property type="entry name" value="Acyl_transferase_dom"/>
</dbReference>
<dbReference type="Pfam" id="PF02801">
    <property type="entry name" value="Ketoacyl-synt_C"/>
    <property type="match status" value="1"/>
</dbReference>
<reference evidence="8 9" key="1">
    <citation type="submission" date="2017-11" db="EMBL/GenBank/DDBJ databases">
        <title>Complete genome sequence of Herbaspirillum rubrisubalbicans DSM 11543.</title>
        <authorList>
            <person name="Chen M."/>
            <person name="An Q."/>
        </authorList>
    </citation>
    <scope>NUCLEOTIDE SEQUENCE [LARGE SCALE GENOMIC DNA]</scope>
    <source>
        <strain evidence="8 9">DSM 11543</strain>
    </source>
</reference>
<dbReference type="SUPFAM" id="SSF53901">
    <property type="entry name" value="Thiolase-like"/>
    <property type="match status" value="1"/>
</dbReference>
<feature type="domain" description="PKS/mFAS DH" evidence="7">
    <location>
        <begin position="921"/>
        <end position="1047"/>
    </location>
</feature>
<dbReference type="InterPro" id="IPR016035">
    <property type="entry name" value="Acyl_Trfase/lysoPLipase"/>
</dbReference>
<dbReference type="Gene3D" id="3.40.366.10">
    <property type="entry name" value="Malonyl-Coenzyme A Acyl Carrier Protein, domain 2"/>
    <property type="match status" value="1"/>
</dbReference>
<dbReference type="Gene3D" id="3.30.70.3290">
    <property type="match status" value="1"/>
</dbReference>
<dbReference type="Pfam" id="PF00698">
    <property type="entry name" value="Acyl_transf_1"/>
    <property type="match status" value="1"/>
</dbReference>
<dbReference type="PROSITE" id="PS00606">
    <property type="entry name" value="KS3_1"/>
    <property type="match status" value="1"/>
</dbReference>
<sequence length="1047" mass="113333">MIPAENDTQHIPRDAAPTQPTGKDQERQAIAIIGLAFRFPGDLADEDSLWSALSEGRDMVTHLPAERFATDELAHPERPEAGRSVNFSAGVLSGIDQFDAAFFGISPREAAWLDPQQRLLLELSWEAMENAGKPPSSLAGTDCAVYVGISSLDYGTRGLDDLASLSAHTMTGNTLSLAANRLSYFFDLRGPSLAVDTACSSSLFALHHACRCLQHGEAKVALVGGVNLLLHPYPFVGFTKASMLSADGRCKVFDAAGNGYVRAEGGAVLLLKPLRQAQRDGDCIHAVILASGINSDGKRKTGITIPSQAGQAELMRSVLKQSGLRGADIDFIEAHGTGTMVGDPVEAAAIGEVYGGQRAAPLPIGSIKANLGHLEAASGMASLVKTVLALKRRALPPQIQLHEAHPSIDLEALNLRCHTSPFPLSKEGPLLAGVNSFGFGGANAHVLLCEYHADVSTDCRTTPASPPPLFLSAANEAALRALAGRYQRLLDKHTAGLDFYDLAWSAAYRRNRLPSRLALYCEDGKKAATALAAFAQGQPHEAIVQEQGLPQKGRVAFVYTGNGAQWTGMALRLMHESSRFAVSMADLDARMAAVAGFSILEQLQADAHSSRLDDTEVAQPLIFAIQVALTQWLAAQHVIPDVVCGHSVGEVAAAWACGMLDMDAAIRLIVARSRAQGMTRGSGRMAAVGLSVTALEQLLGEMVEPLDLEIAAINSADNLTVSGRLADLERLQARLNERNQFFRLLDLDYAFHSRYMEPAREALLTQLGDWTSGTATRAMFISTVSGTRSLGPELDAHYWWRNVREPVRLSDAVSEMARQGCHILVEIGPHAILQRYLRDCLQSNDIKGRILPTLRRHADGITALTDTVLRIQLLAEQPDLSAHFPMPGRPVNLPNYPWQRESFWHPSTNESGRAITSRRTHPLLGWSLPRSSHCWENVVDPCTLPWLADHRVGGAIVFPGAAYLEMALAAASQWSPGQCLSCEQIDILAPMVFDGNHARTLRFELDEHDGSFQIKSRPRLSEPIAAPRRSNPTSDYYIIATSRSSIC</sequence>
<dbReference type="PANTHER" id="PTHR43775:SF37">
    <property type="entry name" value="SI:DKEY-61P9.11"/>
    <property type="match status" value="1"/>
</dbReference>
<organism evidence="8 9">
    <name type="scientific">Herbaspirillum rubrisubalbicans</name>
    <dbReference type="NCBI Taxonomy" id="80842"/>
    <lineage>
        <taxon>Bacteria</taxon>
        <taxon>Pseudomonadati</taxon>
        <taxon>Pseudomonadota</taxon>
        <taxon>Betaproteobacteria</taxon>
        <taxon>Burkholderiales</taxon>
        <taxon>Oxalobacteraceae</taxon>
        <taxon>Herbaspirillum</taxon>
    </lineage>
</organism>
<dbReference type="CDD" id="cd00833">
    <property type="entry name" value="PKS"/>
    <property type="match status" value="1"/>
</dbReference>
<dbReference type="SMART" id="SM00825">
    <property type="entry name" value="PKS_KS"/>
    <property type="match status" value="1"/>
</dbReference>
<dbReference type="InterPro" id="IPR016039">
    <property type="entry name" value="Thiolase-like"/>
</dbReference>
<dbReference type="RefSeq" id="WP_061790376.1">
    <property type="nucleotide sequence ID" value="NZ_CP024996.1"/>
</dbReference>
<feature type="region of interest" description="Disordered" evidence="5">
    <location>
        <begin position="1"/>
        <end position="25"/>
    </location>
</feature>
<name>A0AAD0UBE0_9BURK</name>
<evidence type="ECO:0000256" key="3">
    <source>
        <dbReference type="ARBA" id="ARBA00022679"/>
    </source>
</evidence>
<evidence type="ECO:0000256" key="1">
    <source>
        <dbReference type="ARBA" id="ARBA00022450"/>
    </source>
</evidence>
<feature type="domain" description="Ketosynthase family 3 (KS3)" evidence="6">
    <location>
        <begin position="27"/>
        <end position="450"/>
    </location>
</feature>
<dbReference type="Gene3D" id="3.10.129.10">
    <property type="entry name" value="Hotdog Thioesterase"/>
    <property type="match status" value="1"/>
</dbReference>
<dbReference type="InterPro" id="IPR001227">
    <property type="entry name" value="Ac_transferase_dom_sf"/>
</dbReference>
<evidence type="ECO:0000256" key="4">
    <source>
        <dbReference type="PROSITE-ProRule" id="PRU01363"/>
    </source>
</evidence>
<dbReference type="GO" id="GO:0004315">
    <property type="term" value="F:3-oxoacyl-[acyl-carrier-protein] synthase activity"/>
    <property type="evidence" value="ECO:0007669"/>
    <property type="project" value="InterPro"/>
</dbReference>
<dbReference type="SUPFAM" id="SSF52151">
    <property type="entry name" value="FabD/lysophospholipase-like"/>
    <property type="match status" value="1"/>
</dbReference>
<evidence type="ECO:0000313" key="8">
    <source>
        <dbReference type="EMBL" id="AYR26313.1"/>
    </source>
</evidence>
<comment type="caution">
    <text evidence="4">Lacks conserved residue(s) required for the propagation of feature annotation.</text>
</comment>
<dbReference type="Pfam" id="PF21089">
    <property type="entry name" value="PKS_DH_N"/>
    <property type="match status" value="1"/>
</dbReference>
<dbReference type="SUPFAM" id="SSF55048">
    <property type="entry name" value="Probable ACP-binding domain of malonyl-CoA ACP transacylase"/>
    <property type="match status" value="1"/>
</dbReference>
<dbReference type="Pfam" id="PF16197">
    <property type="entry name" value="KAsynt_C_assoc"/>
    <property type="match status" value="1"/>
</dbReference>
<dbReference type="InterPro" id="IPR014031">
    <property type="entry name" value="Ketoacyl_synth_C"/>
</dbReference>
<dbReference type="GO" id="GO:0071770">
    <property type="term" value="P:DIM/DIP cell wall layer assembly"/>
    <property type="evidence" value="ECO:0007669"/>
    <property type="project" value="TreeGrafter"/>
</dbReference>
<keyword evidence="1" id="KW-0596">Phosphopantetheine</keyword>
<accession>A0AAD0UBE0</accession>
<dbReference type="InterPro" id="IPR050091">
    <property type="entry name" value="PKS_NRPS_Biosynth_Enz"/>
</dbReference>
<dbReference type="InterPro" id="IPR020841">
    <property type="entry name" value="PKS_Beta-ketoAc_synthase_dom"/>
</dbReference>
<dbReference type="InterPro" id="IPR049900">
    <property type="entry name" value="PKS_mFAS_DH"/>
</dbReference>
<dbReference type="PROSITE" id="PS52019">
    <property type="entry name" value="PKS_MFAS_DH"/>
    <property type="match status" value="1"/>
</dbReference>
<evidence type="ECO:0000259" key="7">
    <source>
        <dbReference type="PROSITE" id="PS52019"/>
    </source>
</evidence>
<keyword evidence="2" id="KW-0597">Phosphoprotein</keyword>
<protein>
    <submittedName>
        <fullName evidence="8">Type I polyketide synthase</fullName>
    </submittedName>
</protein>
<dbReference type="GO" id="GO:0006633">
    <property type="term" value="P:fatty acid biosynthetic process"/>
    <property type="evidence" value="ECO:0007669"/>
    <property type="project" value="InterPro"/>
</dbReference>
<dbReference type="InterPro" id="IPR016036">
    <property type="entry name" value="Malonyl_transacylase_ACP-bd"/>
</dbReference>
<evidence type="ECO:0000313" key="9">
    <source>
        <dbReference type="Proteomes" id="UP000269199"/>
    </source>
</evidence>
<dbReference type="EMBL" id="CP024996">
    <property type="protein sequence ID" value="AYR26313.1"/>
    <property type="molecule type" value="Genomic_DNA"/>
</dbReference>
<evidence type="ECO:0000256" key="5">
    <source>
        <dbReference type="SAM" id="MobiDB-lite"/>
    </source>
</evidence>
<evidence type="ECO:0000256" key="2">
    <source>
        <dbReference type="ARBA" id="ARBA00022553"/>
    </source>
</evidence>
<dbReference type="GO" id="GO:0004312">
    <property type="term" value="F:fatty acid synthase activity"/>
    <property type="evidence" value="ECO:0007669"/>
    <property type="project" value="TreeGrafter"/>
</dbReference>
<dbReference type="InterPro" id="IPR032821">
    <property type="entry name" value="PKS_assoc"/>
</dbReference>
<dbReference type="InterPro" id="IPR020807">
    <property type="entry name" value="PKS_DH"/>
</dbReference>
<dbReference type="GO" id="GO:0005886">
    <property type="term" value="C:plasma membrane"/>
    <property type="evidence" value="ECO:0007669"/>
    <property type="project" value="TreeGrafter"/>
</dbReference>
<dbReference type="InterPro" id="IPR014030">
    <property type="entry name" value="Ketoacyl_synth_N"/>
</dbReference>
<dbReference type="GO" id="GO:0005737">
    <property type="term" value="C:cytoplasm"/>
    <property type="evidence" value="ECO:0007669"/>
    <property type="project" value="TreeGrafter"/>
</dbReference>
<proteinExistence type="predicted"/>
<dbReference type="Pfam" id="PF00109">
    <property type="entry name" value="ketoacyl-synt"/>
    <property type="match status" value="1"/>
</dbReference>
<gene>
    <name evidence="8" type="ORF">RC54_21960</name>
</gene>
<dbReference type="AlphaFoldDB" id="A0AAD0UBE0"/>
<dbReference type="SMART" id="SM00826">
    <property type="entry name" value="PKS_DH"/>
    <property type="match status" value="1"/>
</dbReference>
<keyword evidence="3" id="KW-0808">Transferase</keyword>
<dbReference type="SMART" id="SM00827">
    <property type="entry name" value="PKS_AT"/>
    <property type="match status" value="1"/>
</dbReference>
<dbReference type="InterPro" id="IPR049552">
    <property type="entry name" value="PKS_DH_N"/>
</dbReference>